<dbReference type="InterPro" id="IPR013328">
    <property type="entry name" value="6PGD_dom2"/>
</dbReference>
<dbReference type="RefSeq" id="WP_090220995.1">
    <property type="nucleotide sequence ID" value="NZ_CANLDO010000042.1"/>
</dbReference>
<evidence type="ECO:0000313" key="6">
    <source>
        <dbReference type="Proteomes" id="UP000198767"/>
    </source>
</evidence>
<proteinExistence type="predicted"/>
<dbReference type="GO" id="GO:0006631">
    <property type="term" value="P:fatty acid metabolic process"/>
    <property type="evidence" value="ECO:0007669"/>
    <property type="project" value="InterPro"/>
</dbReference>
<evidence type="ECO:0000313" key="5">
    <source>
        <dbReference type="EMBL" id="SCZ72846.1"/>
    </source>
</evidence>
<dbReference type="GO" id="GO:0070403">
    <property type="term" value="F:NAD+ binding"/>
    <property type="evidence" value="ECO:0007669"/>
    <property type="project" value="InterPro"/>
</dbReference>
<keyword evidence="6" id="KW-1185">Reference proteome</keyword>
<dbReference type="AlphaFoldDB" id="A0A1G5RFS9"/>
<dbReference type="PANTHER" id="PTHR48075">
    <property type="entry name" value="3-HYDROXYACYL-COA DEHYDROGENASE FAMILY PROTEIN"/>
    <property type="match status" value="1"/>
</dbReference>
<dbReference type="SUPFAM" id="SSF51735">
    <property type="entry name" value="NAD(P)-binding Rossmann-fold domains"/>
    <property type="match status" value="1"/>
</dbReference>
<evidence type="ECO:0000256" key="2">
    <source>
        <dbReference type="PIRSR" id="PIRSR000105-1"/>
    </source>
</evidence>
<evidence type="ECO:0000256" key="1">
    <source>
        <dbReference type="ARBA" id="ARBA00023002"/>
    </source>
</evidence>
<dbReference type="InterPro" id="IPR036291">
    <property type="entry name" value="NAD(P)-bd_dom_sf"/>
</dbReference>
<dbReference type="PIRSF" id="PIRSF000105">
    <property type="entry name" value="HCDH"/>
    <property type="match status" value="1"/>
</dbReference>
<dbReference type="Gene3D" id="3.40.50.720">
    <property type="entry name" value="NAD(P)-binding Rossmann-like Domain"/>
    <property type="match status" value="1"/>
</dbReference>
<dbReference type="InterPro" id="IPR022694">
    <property type="entry name" value="3-OHacyl-CoA_DH"/>
</dbReference>
<feature type="site" description="Important for catalytic activity" evidence="2">
    <location>
        <position position="138"/>
    </location>
</feature>
<dbReference type="OrthoDB" id="9803287at2"/>
<dbReference type="GO" id="GO:0016616">
    <property type="term" value="F:oxidoreductase activity, acting on the CH-OH group of donors, NAD or NADP as acceptor"/>
    <property type="evidence" value="ECO:0007669"/>
    <property type="project" value="InterPro"/>
</dbReference>
<dbReference type="Gene3D" id="1.10.1040.10">
    <property type="entry name" value="N-(1-d-carboxylethyl)-l-norvaline Dehydrogenase, domain 2"/>
    <property type="match status" value="1"/>
</dbReference>
<reference evidence="5 6" key="1">
    <citation type="submission" date="2016-10" db="EMBL/GenBank/DDBJ databases">
        <authorList>
            <person name="de Groot N.N."/>
        </authorList>
    </citation>
    <scope>NUCLEOTIDE SEQUENCE [LARGE SCALE GENOMIC DNA]</scope>
    <source>
        <strain evidence="5 6">U95</strain>
    </source>
</reference>
<dbReference type="STRING" id="1156985.SAMN04488118_11553"/>
<evidence type="ECO:0000259" key="3">
    <source>
        <dbReference type="Pfam" id="PF00725"/>
    </source>
</evidence>
<protein>
    <submittedName>
        <fullName evidence="5">3-hydroxybutyryl-CoA dehydrogenase</fullName>
    </submittedName>
</protein>
<dbReference type="PANTHER" id="PTHR48075:SF5">
    <property type="entry name" value="3-HYDROXYBUTYRYL-COA DEHYDROGENASE"/>
    <property type="match status" value="1"/>
</dbReference>
<dbReference type="Proteomes" id="UP000198767">
    <property type="component" value="Unassembled WGS sequence"/>
</dbReference>
<sequence>MIEFEKTACLGGGVIGASWAALFLASGRSVAMYDPAPNSEDAVRAYIKMAWPSLTELGLTKNGNPDAVSFHANAAEAVEGADFVQENVPERVAVKHAVFAEIEPVLKPDAIVASSASGLTLSHMQGGWKNPSRFVLGHPFNPPHLIPLVEVMGNAHTAEDAVTGAERFYTAIGKVTIRVNKEKPGHVANRLQAAIWREAISLVVEGVATVEDVDKAVWAGPGLRWAAMGPTMLFNLGAGAGGLQAFCDHFTDTFNGWWDDLGTVHLDDTVTQMLIKGVADASQGQTPSELSAKRDSLILAMQKATTSLRATR</sequence>
<feature type="domain" description="3-hydroxyacyl-CoA dehydrogenase NAD binding" evidence="4">
    <location>
        <begin position="7"/>
        <end position="181"/>
    </location>
</feature>
<name>A0A1G5RFS9_9RHOB</name>
<dbReference type="SUPFAM" id="SSF48179">
    <property type="entry name" value="6-phosphogluconate dehydrogenase C-terminal domain-like"/>
    <property type="match status" value="1"/>
</dbReference>
<dbReference type="EMBL" id="FMWG01000015">
    <property type="protein sequence ID" value="SCZ72846.1"/>
    <property type="molecule type" value="Genomic_DNA"/>
</dbReference>
<organism evidence="5 6">
    <name type="scientific">Epibacterium ulvae</name>
    <dbReference type="NCBI Taxonomy" id="1156985"/>
    <lineage>
        <taxon>Bacteria</taxon>
        <taxon>Pseudomonadati</taxon>
        <taxon>Pseudomonadota</taxon>
        <taxon>Alphaproteobacteria</taxon>
        <taxon>Rhodobacterales</taxon>
        <taxon>Roseobacteraceae</taxon>
        <taxon>Epibacterium</taxon>
    </lineage>
</organism>
<keyword evidence="1" id="KW-0560">Oxidoreductase</keyword>
<dbReference type="InterPro" id="IPR008927">
    <property type="entry name" value="6-PGluconate_DH-like_C_sf"/>
</dbReference>
<feature type="domain" description="3-hydroxyacyl-CoA dehydrogenase C-terminal" evidence="3">
    <location>
        <begin position="185"/>
        <end position="253"/>
    </location>
</feature>
<accession>A0A1G5RFS9</accession>
<dbReference type="InterPro" id="IPR006108">
    <property type="entry name" value="3HC_DH_C"/>
</dbReference>
<gene>
    <name evidence="5" type="ORF">SAMN04488118_11553</name>
</gene>
<dbReference type="Pfam" id="PF00725">
    <property type="entry name" value="3HCDH"/>
    <property type="match status" value="1"/>
</dbReference>
<dbReference type="Pfam" id="PF02737">
    <property type="entry name" value="3HCDH_N"/>
    <property type="match status" value="1"/>
</dbReference>
<evidence type="ECO:0000259" key="4">
    <source>
        <dbReference type="Pfam" id="PF02737"/>
    </source>
</evidence>
<dbReference type="InterPro" id="IPR006176">
    <property type="entry name" value="3-OHacyl-CoA_DH_NAD-bd"/>
</dbReference>